<comment type="caution">
    <text evidence="2">The sequence shown here is derived from an EMBL/GenBank/DDBJ whole genome shotgun (WGS) entry which is preliminary data.</text>
</comment>
<keyword evidence="3" id="KW-1185">Reference proteome</keyword>
<protein>
    <submittedName>
        <fullName evidence="2">Myelin peripheral protein</fullName>
    </submittedName>
</protein>
<dbReference type="Proteomes" id="UP001623349">
    <property type="component" value="Unassembled WGS sequence"/>
</dbReference>
<evidence type="ECO:0000256" key="1">
    <source>
        <dbReference type="SAM" id="MobiDB-lite"/>
    </source>
</evidence>
<sequence>MELRKDEQSSELRPAVKSPSRTSLKNALKNMMGLDSDK</sequence>
<name>A0ABQ0EFP7_APOSI</name>
<evidence type="ECO:0000313" key="2">
    <source>
        <dbReference type="EMBL" id="GAB1285690.1"/>
    </source>
</evidence>
<accession>A0ABQ0EFP7</accession>
<feature type="compositionally biased region" description="Basic and acidic residues" evidence="1">
    <location>
        <begin position="1"/>
        <end position="10"/>
    </location>
</feature>
<feature type="region of interest" description="Disordered" evidence="1">
    <location>
        <begin position="1"/>
        <end position="38"/>
    </location>
</feature>
<organism evidence="2 3">
    <name type="scientific">Apodemus speciosus</name>
    <name type="common">Large Japanese field mouse</name>
    <dbReference type="NCBI Taxonomy" id="105296"/>
    <lineage>
        <taxon>Eukaryota</taxon>
        <taxon>Metazoa</taxon>
        <taxon>Chordata</taxon>
        <taxon>Craniata</taxon>
        <taxon>Vertebrata</taxon>
        <taxon>Euteleostomi</taxon>
        <taxon>Mammalia</taxon>
        <taxon>Eutheria</taxon>
        <taxon>Euarchontoglires</taxon>
        <taxon>Glires</taxon>
        <taxon>Rodentia</taxon>
        <taxon>Myomorpha</taxon>
        <taxon>Muroidea</taxon>
        <taxon>Muridae</taxon>
        <taxon>Murinae</taxon>
        <taxon>Apodemus</taxon>
    </lineage>
</organism>
<gene>
    <name evidence="2" type="ORF">APTSU1_000092000</name>
</gene>
<dbReference type="EMBL" id="BAAFST010000001">
    <property type="protein sequence ID" value="GAB1285690.1"/>
    <property type="molecule type" value="Genomic_DNA"/>
</dbReference>
<evidence type="ECO:0000313" key="3">
    <source>
        <dbReference type="Proteomes" id="UP001623349"/>
    </source>
</evidence>
<proteinExistence type="predicted"/>
<reference evidence="2 3" key="1">
    <citation type="submission" date="2024-08" db="EMBL/GenBank/DDBJ databases">
        <title>The draft genome of Apodemus speciosus.</title>
        <authorList>
            <person name="Nabeshima K."/>
            <person name="Suzuki S."/>
            <person name="Onuma M."/>
        </authorList>
    </citation>
    <scope>NUCLEOTIDE SEQUENCE [LARGE SCALE GENOMIC DNA]</scope>
    <source>
        <strain evidence="2">IB14-021</strain>
    </source>
</reference>